<dbReference type="AlphaFoldDB" id="A0A0B3SLJ1"/>
<dbReference type="EMBL" id="JSUQ01000018">
    <property type="protein sequence ID" value="KHQ51389.1"/>
    <property type="molecule type" value="Genomic_DNA"/>
</dbReference>
<dbReference type="PROSITE" id="PS51078">
    <property type="entry name" value="ICLR_ED"/>
    <property type="match status" value="1"/>
</dbReference>
<dbReference type="OrthoDB" id="8357778at2"/>
<evidence type="ECO:0000259" key="5">
    <source>
        <dbReference type="PROSITE" id="PS51078"/>
    </source>
</evidence>
<dbReference type="InterPro" id="IPR014757">
    <property type="entry name" value="Tscrpt_reg_IclR_C"/>
</dbReference>
<dbReference type="InterPro" id="IPR036388">
    <property type="entry name" value="WH-like_DNA-bd_sf"/>
</dbReference>
<keyword evidence="1" id="KW-0805">Transcription regulation</keyword>
<accession>A0A225QEP0</accession>
<dbReference type="GeneID" id="66502967"/>
<dbReference type="SUPFAM" id="SSF46785">
    <property type="entry name" value="Winged helix' DNA-binding domain"/>
    <property type="match status" value="1"/>
</dbReference>
<dbReference type="Proteomes" id="UP000030960">
    <property type="component" value="Unassembled WGS sequence"/>
</dbReference>
<comment type="caution">
    <text evidence="6">The sequence shown here is derived from an EMBL/GenBank/DDBJ whole genome shotgun (WGS) entry which is preliminary data.</text>
</comment>
<dbReference type="InterPro" id="IPR029016">
    <property type="entry name" value="GAF-like_dom_sf"/>
</dbReference>
<evidence type="ECO:0000256" key="2">
    <source>
        <dbReference type="ARBA" id="ARBA00023125"/>
    </source>
</evidence>
<dbReference type="InterPro" id="IPR036390">
    <property type="entry name" value="WH_DNA-bd_sf"/>
</dbReference>
<accession>A0A225PP76</accession>
<evidence type="ECO:0000313" key="7">
    <source>
        <dbReference type="Proteomes" id="UP000030960"/>
    </source>
</evidence>
<dbReference type="Gene3D" id="1.10.10.10">
    <property type="entry name" value="Winged helix-like DNA-binding domain superfamily/Winged helix DNA-binding domain"/>
    <property type="match status" value="1"/>
</dbReference>
<dbReference type="SMART" id="SM00346">
    <property type="entry name" value="HTH_ICLR"/>
    <property type="match status" value="1"/>
</dbReference>
<dbReference type="Gene3D" id="3.30.450.40">
    <property type="match status" value="1"/>
</dbReference>
<dbReference type="Pfam" id="PF09339">
    <property type="entry name" value="HTH_IclR"/>
    <property type="match status" value="1"/>
</dbReference>
<reference evidence="6 7" key="1">
    <citation type="submission" date="2014-10" db="EMBL/GenBank/DDBJ databases">
        <title>Genome sequence of Ponticoccus sp. strain UMTAT08 isolated from clonal culture of toxic dinoflagellate Alexandrium tamiyavanichii.</title>
        <authorList>
            <person name="Gan H.Y."/>
            <person name="Muhd D.-D."/>
            <person name="Mohd Noor M.E."/>
            <person name="Yeong Y.S."/>
            <person name="Usup G."/>
        </authorList>
    </citation>
    <scope>NUCLEOTIDE SEQUENCE [LARGE SCALE GENOMIC DNA]</scope>
    <source>
        <strain evidence="6 7">UMTAT08</strain>
    </source>
</reference>
<proteinExistence type="predicted"/>
<dbReference type="InterPro" id="IPR050707">
    <property type="entry name" value="HTH_MetabolicPath_Reg"/>
</dbReference>
<keyword evidence="3" id="KW-0804">Transcription</keyword>
<dbReference type="PANTHER" id="PTHR30136:SF34">
    <property type="entry name" value="TRANSCRIPTIONAL REGULATOR"/>
    <property type="match status" value="1"/>
</dbReference>
<dbReference type="InterPro" id="IPR005471">
    <property type="entry name" value="Tscrpt_reg_IclR_N"/>
</dbReference>
<dbReference type="PANTHER" id="PTHR30136">
    <property type="entry name" value="HELIX-TURN-HELIX TRANSCRIPTIONAL REGULATOR, ICLR FAMILY"/>
    <property type="match status" value="1"/>
</dbReference>
<accession>A0A0B3SLJ1</accession>
<name>A0A0B3SLJ1_9RHOB</name>
<organism evidence="6 7">
    <name type="scientific">Mameliella alba</name>
    <dbReference type="NCBI Taxonomy" id="561184"/>
    <lineage>
        <taxon>Bacteria</taxon>
        <taxon>Pseudomonadati</taxon>
        <taxon>Pseudomonadota</taxon>
        <taxon>Alphaproteobacteria</taxon>
        <taxon>Rhodobacterales</taxon>
        <taxon>Roseobacteraceae</taxon>
        <taxon>Mameliella</taxon>
    </lineage>
</organism>
<dbReference type="Pfam" id="PF01614">
    <property type="entry name" value="IclR_C"/>
    <property type="match status" value="1"/>
</dbReference>
<evidence type="ECO:0000259" key="4">
    <source>
        <dbReference type="PROSITE" id="PS51077"/>
    </source>
</evidence>
<gene>
    <name evidence="6" type="ORF">OA50_04170</name>
</gene>
<feature type="domain" description="HTH iclR-type" evidence="4">
    <location>
        <begin position="20"/>
        <end position="82"/>
    </location>
</feature>
<dbReference type="GO" id="GO:0003700">
    <property type="term" value="F:DNA-binding transcription factor activity"/>
    <property type="evidence" value="ECO:0007669"/>
    <property type="project" value="TreeGrafter"/>
</dbReference>
<dbReference type="SUPFAM" id="SSF55781">
    <property type="entry name" value="GAF domain-like"/>
    <property type="match status" value="1"/>
</dbReference>
<dbReference type="STRING" id="561184.SAMN05216376_11397"/>
<keyword evidence="2" id="KW-0238">DNA-binding</keyword>
<sequence>MDKTRLPRTNLDPAEDRYLVPGLIRGLQVLTAFTPERREMSLSEIAREIGQSRSAAFRSVYTLAQMGYLLHDEARKTYALGPAVMRLGFGYLATRELVEIALPELERLRDETDWSTHLGVRDGTLVLYMLRVPSRLGLGSIVHVGSRLPAANTTMGRVLLADLDEETLIALYRDANAQRTTRNTAPGMTELLAQWRADRSSETVTQVGSFEAGITSVAAPLRDMSGKTVAAINATSATEGRQAVPAEVRRALEDTAARISRLLGN</sequence>
<dbReference type="GO" id="GO:0045892">
    <property type="term" value="P:negative regulation of DNA-templated transcription"/>
    <property type="evidence" value="ECO:0007669"/>
    <property type="project" value="TreeGrafter"/>
</dbReference>
<evidence type="ECO:0000313" key="6">
    <source>
        <dbReference type="EMBL" id="KHQ51389.1"/>
    </source>
</evidence>
<dbReference type="GO" id="GO:0003677">
    <property type="term" value="F:DNA binding"/>
    <property type="evidence" value="ECO:0007669"/>
    <property type="project" value="UniProtKB-KW"/>
</dbReference>
<keyword evidence="7" id="KW-1185">Reference proteome</keyword>
<feature type="domain" description="IclR-ED" evidence="5">
    <location>
        <begin position="83"/>
        <end position="265"/>
    </location>
</feature>
<evidence type="ECO:0000256" key="3">
    <source>
        <dbReference type="ARBA" id="ARBA00023163"/>
    </source>
</evidence>
<dbReference type="RefSeq" id="WP_052244711.1">
    <property type="nucleotide sequence ID" value="NZ_BMGQ01000013.1"/>
</dbReference>
<protein>
    <submittedName>
        <fullName evidence="6">IclR family transcriptional regulator</fullName>
    </submittedName>
</protein>
<evidence type="ECO:0000256" key="1">
    <source>
        <dbReference type="ARBA" id="ARBA00023015"/>
    </source>
</evidence>
<dbReference type="PROSITE" id="PS51077">
    <property type="entry name" value="HTH_ICLR"/>
    <property type="match status" value="1"/>
</dbReference>